<evidence type="ECO:0000256" key="1">
    <source>
        <dbReference type="SAM" id="SignalP"/>
    </source>
</evidence>
<protein>
    <submittedName>
        <fullName evidence="2">Delta-60 repeat domain-containing protein/Por secretion system C-terminal sorting domain-containing protein</fullName>
    </submittedName>
</protein>
<reference evidence="2 3" key="1">
    <citation type="submission" date="2016-11" db="EMBL/GenBank/DDBJ databases">
        <authorList>
            <person name="Jaros S."/>
            <person name="Januszkiewicz K."/>
            <person name="Wedrychowicz H."/>
        </authorList>
    </citation>
    <scope>NUCLEOTIDE SEQUENCE [LARGE SCALE GENOMIC DNA]</scope>
    <source>
        <strain evidence="2 3">DSM 18119</strain>
    </source>
</reference>
<dbReference type="PANTHER" id="PTHR42754:SF1">
    <property type="entry name" value="LIPOPROTEIN"/>
    <property type="match status" value="1"/>
</dbReference>
<feature type="signal peptide" evidence="1">
    <location>
        <begin position="1"/>
        <end position="19"/>
    </location>
</feature>
<dbReference type="EMBL" id="FQUU01000011">
    <property type="protein sequence ID" value="SHF45910.1"/>
    <property type="molecule type" value="Genomic_DNA"/>
</dbReference>
<dbReference type="SUPFAM" id="SSF63829">
    <property type="entry name" value="Calcium-dependent phosphotriesterase"/>
    <property type="match status" value="1"/>
</dbReference>
<dbReference type="AlphaFoldDB" id="A0A1M5BU12"/>
<keyword evidence="1" id="KW-0732">Signal</keyword>
<dbReference type="PANTHER" id="PTHR42754">
    <property type="entry name" value="ENDOGLUCANASE"/>
    <property type="match status" value="1"/>
</dbReference>
<dbReference type="Proteomes" id="UP000184048">
    <property type="component" value="Unassembled WGS sequence"/>
</dbReference>
<dbReference type="Pfam" id="PF17164">
    <property type="entry name" value="DUF5122"/>
    <property type="match status" value="12"/>
</dbReference>
<organism evidence="2 3">
    <name type="scientific">Flavisolibacter ginsengisoli DSM 18119</name>
    <dbReference type="NCBI Taxonomy" id="1121884"/>
    <lineage>
        <taxon>Bacteria</taxon>
        <taxon>Pseudomonadati</taxon>
        <taxon>Bacteroidota</taxon>
        <taxon>Chitinophagia</taxon>
        <taxon>Chitinophagales</taxon>
        <taxon>Chitinophagaceae</taxon>
        <taxon>Flavisolibacter</taxon>
    </lineage>
</organism>
<proteinExistence type="predicted"/>
<dbReference type="NCBIfam" id="TIGR02608">
    <property type="entry name" value="delta_60_rpt"/>
    <property type="match status" value="12"/>
</dbReference>
<evidence type="ECO:0000313" key="3">
    <source>
        <dbReference type="Proteomes" id="UP000184048"/>
    </source>
</evidence>
<dbReference type="OrthoDB" id="9805017at2"/>
<keyword evidence="3" id="KW-1185">Reference proteome</keyword>
<dbReference type="NCBIfam" id="TIGR04183">
    <property type="entry name" value="Por_Secre_tail"/>
    <property type="match status" value="1"/>
</dbReference>
<feature type="chain" id="PRO_5013245768" evidence="1">
    <location>
        <begin position="20"/>
        <end position="938"/>
    </location>
</feature>
<gene>
    <name evidence="2" type="ORF">SAMN02745131_02676</name>
</gene>
<dbReference type="RefSeq" id="WP_072835844.1">
    <property type="nucleotide sequence ID" value="NZ_FQUU01000011.1"/>
</dbReference>
<accession>A0A1M5BU12</accession>
<dbReference type="STRING" id="1121884.SAMN02745131_02676"/>
<sequence length="938" mass="100199">MKKIYLCTIALLTLFFAYSQDGALDPAFAGKGWTTTEFTRGNFYYESGRQVFLQTNGTYMVVFNINGYTILARYLTKNNTLDISYGTDGYSEPVHLEYAAAAQQTDGKIVVTGLYNVTGNLDFGLARFNIDGSLDNSFGINGLQTTDFYGDWDWPFAIAIQTSGTIIVAGQAYSTVSNSYDFALAAYTTNGVPDASFGTEGKQSTDFFGDMDLASAIAIQIDDKIVLAGQAYGGEGTTIDFALARYNTDGSLDNNFGVNGKQTTDILNYADYAFAIAIQSDNKIVVAGQASDNLSNNDDFAIARYDTYGNLDPSFDGDGKQTTDFLNGGYDRALSLAIQTDGKIIAAGQVGNNATNNFDFGLARYTTGGALDASFGTGGKQITDFFGGQDYALGLAIQSDGKIVAIGEAYNTNRNTDFALVRYNTNGTLDNRFDRDGRLTGYYTAGVMYFTALAIQNDGKIIAAGTAYNANYNGDFALARYNTNGTLDKTFNRTGKQTTDFSGNDDYVRAIVIQPDGKIVAAGASSMPKPSDPESYLADFALARYNSNGSIDNKFNRNGKQITDFFGDIDEAYSIALQSDGKIVVGGRAYTTNGNRFDFGLARYNSNGSLDGTFGTAGKQTTDFTGYDDYAHALAIQSDGKIVVAGMTYNNTSYYDFALARYTTNGSLDGDFDGDGRQTVDFFGNYDGAHAIAIQGDKIVVAGEVFNTNGTNYDFGLARFNKTDGSLDVSFGDNGKQTTDFLLGEDYASAMALQSDNKIIVVGGVFNSENGGYDFGVARYTADGLLDAGFDADGKQTSAFSGGYDIAYAVAIHGNDIYVAGSTRGPVDKGLVAAYTTSTIAGALPAITSLPARENGLAPVLSVKAMPNPFTTSFTLLLHSANNSPATISITNAGGQLMERKTSFAANSLQFGANYKPGIYYVEVVQGTEKAMVKLIKQ</sequence>
<dbReference type="InterPro" id="IPR013431">
    <property type="entry name" value="Delta_60_rpt"/>
</dbReference>
<name>A0A1M5BU12_9BACT</name>
<dbReference type="Gene3D" id="2.80.10.50">
    <property type="match status" value="5"/>
</dbReference>
<dbReference type="InterPro" id="IPR026444">
    <property type="entry name" value="Secre_tail"/>
</dbReference>
<evidence type="ECO:0000313" key="2">
    <source>
        <dbReference type="EMBL" id="SHF45910.1"/>
    </source>
</evidence>